<protein>
    <submittedName>
        <fullName evidence="2">Acyl carrier protein 2 mitochondrial</fullName>
    </submittedName>
</protein>
<keyword evidence="3" id="KW-1185">Reference proteome</keyword>
<name>A0A830BP45_9LAMI</name>
<keyword evidence="1" id="KW-0472">Membrane</keyword>
<gene>
    <name evidence="2" type="ORF">PHJA_000776200</name>
</gene>
<dbReference type="OrthoDB" id="448946at2759"/>
<keyword evidence="1" id="KW-0812">Transmembrane</keyword>
<dbReference type="Proteomes" id="UP000653305">
    <property type="component" value="Unassembled WGS sequence"/>
</dbReference>
<sequence length="114" mass="13323">MAARNALLKYLRVNVKPVLPLQNPRAGVGGLSQLIRRHFSDEAKGSFLDKSEVTDRVLCVVKNFQKVDPSKVSCFISWLLYYRSVFFLSFFVLMKHFCFYAFGFLRVVLWFLEF</sequence>
<evidence type="ECO:0000256" key="1">
    <source>
        <dbReference type="SAM" id="Phobius"/>
    </source>
</evidence>
<organism evidence="2 3">
    <name type="scientific">Phtheirospermum japonicum</name>
    <dbReference type="NCBI Taxonomy" id="374723"/>
    <lineage>
        <taxon>Eukaryota</taxon>
        <taxon>Viridiplantae</taxon>
        <taxon>Streptophyta</taxon>
        <taxon>Embryophyta</taxon>
        <taxon>Tracheophyta</taxon>
        <taxon>Spermatophyta</taxon>
        <taxon>Magnoliopsida</taxon>
        <taxon>eudicotyledons</taxon>
        <taxon>Gunneridae</taxon>
        <taxon>Pentapetalae</taxon>
        <taxon>asterids</taxon>
        <taxon>lamiids</taxon>
        <taxon>Lamiales</taxon>
        <taxon>Orobanchaceae</taxon>
        <taxon>Orobanchaceae incertae sedis</taxon>
        <taxon>Phtheirospermum</taxon>
    </lineage>
</organism>
<accession>A0A830BP45</accession>
<dbReference type="AlphaFoldDB" id="A0A830BP45"/>
<proteinExistence type="predicted"/>
<keyword evidence="1" id="KW-1133">Transmembrane helix</keyword>
<evidence type="ECO:0000313" key="2">
    <source>
        <dbReference type="EMBL" id="GFP86324.1"/>
    </source>
</evidence>
<feature type="transmembrane region" description="Helical" evidence="1">
    <location>
        <begin position="85"/>
        <end position="112"/>
    </location>
</feature>
<reference evidence="2" key="1">
    <citation type="submission" date="2020-07" db="EMBL/GenBank/DDBJ databases">
        <title>Ethylene signaling mediates host invasion by parasitic plants.</title>
        <authorList>
            <person name="Yoshida S."/>
        </authorList>
    </citation>
    <scope>NUCLEOTIDE SEQUENCE</scope>
    <source>
        <strain evidence="2">Okayama</strain>
    </source>
</reference>
<evidence type="ECO:0000313" key="3">
    <source>
        <dbReference type="Proteomes" id="UP000653305"/>
    </source>
</evidence>
<dbReference type="EMBL" id="BMAC01000123">
    <property type="protein sequence ID" value="GFP86324.1"/>
    <property type="molecule type" value="Genomic_DNA"/>
</dbReference>
<comment type="caution">
    <text evidence="2">The sequence shown here is derived from an EMBL/GenBank/DDBJ whole genome shotgun (WGS) entry which is preliminary data.</text>
</comment>